<dbReference type="InterPro" id="IPR050234">
    <property type="entry name" value="Nuclear_hormone_rcpt_NR1"/>
</dbReference>
<keyword evidence="5" id="KW-0805">Transcription regulation</keyword>
<dbReference type="GO" id="GO:0045944">
    <property type="term" value="P:positive regulation of transcription by RNA polymerase II"/>
    <property type="evidence" value="ECO:0007669"/>
    <property type="project" value="TreeGrafter"/>
</dbReference>
<name>A0A132A6Z3_SARSC</name>
<gene>
    <name evidence="10" type="ORF">QR98_0052240</name>
</gene>
<keyword evidence="3" id="KW-0863">Zinc-finger</keyword>
<organism evidence="10 11">
    <name type="scientific">Sarcoptes scabiei</name>
    <name type="common">Itch mite</name>
    <name type="synonym">Acarus scabiei</name>
    <dbReference type="NCBI Taxonomy" id="52283"/>
    <lineage>
        <taxon>Eukaryota</taxon>
        <taxon>Metazoa</taxon>
        <taxon>Ecdysozoa</taxon>
        <taxon>Arthropoda</taxon>
        <taxon>Chelicerata</taxon>
        <taxon>Arachnida</taxon>
        <taxon>Acari</taxon>
        <taxon>Acariformes</taxon>
        <taxon>Sarcoptiformes</taxon>
        <taxon>Astigmata</taxon>
        <taxon>Psoroptidia</taxon>
        <taxon>Sarcoptoidea</taxon>
        <taxon>Sarcoptidae</taxon>
        <taxon>Sarcoptinae</taxon>
        <taxon>Sarcoptes</taxon>
    </lineage>
</organism>
<dbReference type="EMBL" id="JXLN01011087">
    <property type="protein sequence ID" value="KPM06746.1"/>
    <property type="molecule type" value="Genomic_DNA"/>
</dbReference>
<comment type="similarity">
    <text evidence="1">Belongs to the nuclear hormone receptor family. NR1 subfamily.</text>
</comment>
<keyword evidence="6" id="KW-0238">DNA-binding</keyword>
<dbReference type="AlphaFoldDB" id="A0A132A6Z3"/>
<dbReference type="InterPro" id="IPR001728">
    <property type="entry name" value="ThyrH_rcpt"/>
</dbReference>
<feature type="region of interest" description="Disordered" evidence="9">
    <location>
        <begin position="245"/>
        <end position="277"/>
    </location>
</feature>
<feature type="compositionally biased region" description="Low complexity" evidence="9">
    <location>
        <begin position="266"/>
        <end position="277"/>
    </location>
</feature>
<feature type="compositionally biased region" description="Polar residues" evidence="9">
    <location>
        <begin position="621"/>
        <end position="632"/>
    </location>
</feature>
<reference evidence="10 11" key="1">
    <citation type="journal article" date="2015" name="Parasit. Vectors">
        <title>Draft genome of the scabies mite.</title>
        <authorList>
            <person name="Rider S.D.Jr."/>
            <person name="Morgan M.S."/>
            <person name="Arlian L.G."/>
        </authorList>
    </citation>
    <scope>NUCLEOTIDE SEQUENCE [LARGE SCALE GENOMIC DNA]</scope>
    <source>
        <strain evidence="10">Arlian Lab</strain>
    </source>
</reference>
<dbReference type="PRINTS" id="PR00398">
    <property type="entry name" value="STRDHORMONER"/>
</dbReference>
<dbReference type="GO" id="GO:0004879">
    <property type="term" value="F:nuclear receptor activity"/>
    <property type="evidence" value="ECO:0007669"/>
    <property type="project" value="InterPro"/>
</dbReference>
<evidence type="ECO:0000256" key="1">
    <source>
        <dbReference type="ARBA" id="ARBA00008092"/>
    </source>
</evidence>
<dbReference type="InterPro" id="IPR000536">
    <property type="entry name" value="Nucl_hrmn_rcpt_lig-bd"/>
</dbReference>
<dbReference type="Pfam" id="PF00104">
    <property type="entry name" value="Hormone_recep"/>
    <property type="match status" value="1"/>
</dbReference>
<dbReference type="GO" id="GO:0000978">
    <property type="term" value="F:RNA polymerase II cis-regulatory region sequence-specific DNA binding"/>
    <property type="evidence" value="ECO:0007669"/>
    <property type="project" value="TreeGrafter"/>
</dbReference>
<proteinExistence type="inferred from homology"/>
<dbReference type="OrthoDB" id="7634782at2759"/>
<evidence type="ECO:0000313" key="10">
    <source>
        <dbReference type="EMBL" id="KPM06746.1"/>
    </source>
</evidence>
<accession>A0A132A6Z3</accession>
<dbReference type="GO" id="GO:0008270">
    <property type="term" value="F:zinc ion binding"/>
    <property type="evidence" value="ECO:0007669"/>
    <property type="project" value="UniProtKB-KW"/>
</dbReference>
<feature type="region of interest" description="Disordered" evidence="9">
    <location>
        <begin position="390"/>
        <end position="418"/>
    </location>
</feature>
<evidence type="ECO:0000256" key="4">
    <source>
        <dbReference type="ARBA" id="ARBA00022833"/>
    </source>
</evidence>
<dbReference type="Gene3D" id="1.10.565.10">
    <property type="entry name" value="Retinoid X Receptor"/>
    <property type="match status" value="1"/>
</dbReference>
<feature type="non-terminal residue" evidence="10">
    <location>
        <position position="1"/>
    </location>
</feature>
<evidence type="ECO:0000256" key="8">
    <source>
        <dbReference type="ARBA" id="ARBA00023170"/>
    </source>
</evidence>
<dbReference type="GO" id="GO:0030154">
    <property type="term" value="P:cell differentiation"/>
    <property type="evidence" value="ECO:0007669"/>
    <property type="project" value="TreeGrafter"/>
</dbReference>
<evidence type="ECO:0000256" key="3">
    <source>
        <dbReference type="ARBA" id="ARBA00022771"/>
    </source>
</evidence>
<keyword evidence="7" id="KW-0804">Transcription</keyword>
<keyword evidence="2" id="KW-0479">Metal-binding</keyword>
<evidence type="ECO:0000256" key="5">
    <source>
        <dbReference type="ARBA" id="ARBA00023015"/>
    </source>
</evidence>
<dbReference type="VEuPathDB" id="VectorBase:SSCA000852"/>
<evidence type="ECO:0000256" key="2">
    <source>
        <dbReference type="ARBA" id="ARBA00022723"/>
    </source>
</evidence>
<feature type="compositionally biased region" description="Low complexity" evidence="9">
    <location>
        <begin position="401"/>
        <end position="418"/>
    </location>
</feature>
<comment type="caution">
    <text evidence="10">The sequence shown here is derived from an EMBL/GenBank/DDBJ whole genome shotgun (WGS) entry which is preliminary data.</text>
</comment>
<evidence type="ECO:0000256" key="9">
    <source>
        <dbReference type="SAM" id="MobiDB-lite"/>
    </source>
</evidence>
<keyword evidence="8 10" id="KW-0675">Receptor</keyword>
<feature type="region of interest" description="Disordered" evidence="9">
    <location>
        <begin position="302"/>
        <end position="345"/>
    </location>
</feature>
<dbReference type="InterPro" id="IPR001723">
    <property type="entry name" value="Nuclear_hrmn_rcpt"/>
</dbReference>
<feature type="region of interest" description="Disordered" evidence="9">
    <location>
        <begin position="612"/>
        <end position="632"/>
    </location>
</feature>
<dbReference type="SUPFAM" id="SSF48508">
    <property type="entry name" value="Nuclear receptor ligand-binding domain"/>
    <property type="match status" value="1"/>
</dbReference>
<protein>
    <submittedName>
        <fullName evidence="10">Nuclear hormone receptor E75-like protein</fullName>
    </submittedName>
</protein>
<dbReference type="PROSITE" id="PS51843">
    <property type="entry name" value="NR_LBD"/>
    <property type="match status" value="1"/>
</dbReference>
<dbReference type="GO" id="GO:0000122">
    <property type="term" value="P:negative regulation of transcription by RNA polymerase II"/>
    <property type="evidence" value="ECO:0007669"/>
    <property type="project" value="TreeGrafter"/>
</dbReference>
<keyword evidence="4" id="KW-0862">Zinc</keyword>
<dbReference type="Proteomes" id="UP000616769">
    <property type="component" value="Unassembled WGS sequence"/>
</dbReference>
<dbReference type="PANTHER" id="PTHR24082:SF473">
    <property type="entry name" value="ECDYSONE-INDUCED PROTEIN 75B, ISOFORM B"/>
    <property type="match status" value="1"/>
</dbReference>
<dbReference type="PRINTS" id="PR00546">
    <property type="entry name" value="THYROIDHORMR"/>
</dbReference>
<dbReference type="PANTHER" id="PTHR24082">
    <property type="entry name" value="NUCLEAR HORMONE RECEPTOR"/>
    <property type="match status" value="1"/>
</dbReference>
<dbReference type="GO" id="GO:0009755">
    <property type="term" value="P:hormone-mediated signaling pathway"/>
    <property type="evidence" value="ECO:0007669"/>
    <property type="project" value="TreeGrafter"/>
</dbReference>
<evidence type="ECO:0000313" key="11">
    <source>
        <dbReference type="Proteomes" id="UP000616769"/>
    </source>
</evidence>
<sequence length="711" mass="77385">TCPLNPLPSNTTCPLNPLPSNTVTDGTGSITSNRLMEDFSERFSPAIHGVVEFAKRIPGFSMLAQEDQVTLLKAGVFEVLLVRLACMFDSQSNLMICLNGLILRRDSLQSASNARFLLDSMFEFAERLNSLNLSDQEIALFCAVVVIAPDRPGLRNVDLVQKINKRLEEVLQKVIASNHPEDSTSSIKLFTELTKKIPDLRTLNALHSEKLLGKNFNSVDSTAADSASQMENSLHSNDSIISTTKMTKHSSHMLPDSQIESPDRWSSSSSSSFPNESSSIVYNQNSINQHSRLHCFVKSPRMDSPTDSGMDSGKEHCNASTPATSVCSSPQSAIEDSNNRSSFNNKESLVSAEKHETIDDMPVLKRALQAPPLVNTNKLMDEAYRYHKKFRAARRDTEPHSPTTTTRSSSNNDQSIQSNCNSVGVIHSAPVATITSMTSSSSSSSSSQSPSASILASAHSTLLKTLEQPSRYMNEQQLKRTDLIHNIIMNTEAVNAPATAAPMMIADNLNLSSQYYQDNHRHSYNSSEHCPYSGSGAPRAEKFAQISIMLSPDESHHHSYSTHIHSSGTNTFSNGRFATESSLPNSNCLSDHHHHQAITPTSGQQFLVIGKPTTLPAHSPRPSSTFSSTYSNHQPPYSHLHRCLTATVAPALATNGPIILQAASNTTNSSSSSKIHSTEFDCQPLNLSKKASPLSTIVSTISSSPLSSSTQ</sequence>
<evidence type="ECO:0000256" key="7">
    <source>
        <dbReference type="ARBA" id="ARBA00023163"/>
    </source>
</evidence>
<dbReference type="SMART" id="SM00430">
    <property type="entry name" value="HOLI"/>
    <property type="match status" value="1"/>
</dbReference>
<evidence type="ECO:0000256" key="6">
    <source>
        <dbReference type="ARBA" id="ARBA00023125"/>
    </source>
</evidence>
<dbReference type="InterPro" id="IPR035500">
    <property type="entry name" value="NHR-like_dom_sf"/>
</dbReference>
<feature type="compositionally biased region" description="Polar residues" evidence="9">
    <location>
        <begin position="318"/>
        <end position="345"/>
    </location>
</feature>